<feature type="domain" description="Metallo-beta-lactamase" evidence="1">
    <location>
        <begin position="29"/>
        <end position="245"/>
    </location>
</feature>
<keyword evidence="3" id="KW-1185">Reference proteome</keyword>
<sequence>MCDARRPRSVDRDVTIRRLTFTVDWQPGHAAAYLIPGDEPILIDAGTPGERGSEELHAGLNDYGYEPSDIEHLLLTHGHADHVGQTQTILEAGSPTVYAPRHQQERYERDMETIAERTRSNLLEAGLEPRRLDSASERLLAGHRIVRESLPEDAVDVWIDDEPFTVGEREIEPIYSPGHHIAHFCFGTTLNDERVIFSGDMAMEPFRAPSLLVNFDDGVEDSVRTFFETVDRLKTYQFDRVFPGHGPVHARYEDCLNRSITDLESELEACLDQIGSGPTTAFQIAANRAGKKREISRLFAEVVGLVGYLEHRGDVRGTLTDGVRFYELD</sequence>
<name>A0ABD5SMK7_9EURY</name>
<reference evidence="2 3" key="1">
    <citation type="journal article" date="2019" name="Int. J. Syst. Evol. Microbiol.">
        <title>The Global Catalogue of Microorganisms (GCM) 10K type strain sequencing project: providing services to taxonomists for standard genome sequencing and annotation.</title>
        <authorList>
            <consortium name="The Broad Institute Genomics Platform"/>
            <consortium name="The Broad Institute Genome Sequencing Center for Infectious Disease"/>
            <person name="Wu L."/>
            <person name="Ma J."/>
        </authorList>
    </citation>
    <scope>NUCLEOTIDE SEQUENCE [LARGE SCALE GENOMIC DNA]</scope>
    <source>
        <strain evidence="2 3">LMG 29247</strain>
    </source>
</reference>
<proteinExistence type="predicted"/>
<dbReference type="InterPro" id="IPR050855">
    <property type="entry name" value="NDM-1-like"/>
</dbReference>
<protein>
    <submittedName>
        <fullName evidence="2">MBL fold metallo-hydrolase</fullName>
        <ecNumber evidence="2">3.-.-.-</ecNumber>
    </submittedName>
</protein>
<dbReference type="Pfam" id="PF00753">
    <property type="entry name" value="Lactamase_B"/>
    <property type="match status" value="1"/>
</dbReference>
<gene>
    <name evidence="2" type="ORF">ACFQE6_07730</name>
</gene>
<keyword evidence="2" id="KW-0378">Hydrolase</keyword>
<evidence type="ECO:0000313" key="3">
    <source>
        <dbReference type="Proteomes" id="UP001596383"/>
    </source>
</evidence>
<dbReference type="InterPro" id="IPR036866">
    <property type="entry name" value="RibonucZ/Hydroxyglut_hydro"/>
</dbReference>
<dbReference type="AlphaFoldDB" id="A0ABD5SMK7"/>
<dbReference type="Proteomes" id="UP001596383">
    <property type="component" value="Unassembled WGS sequence"/>
</dbReference>
<evidence type="ECO:0000259" key="1">
    <source>
        <dbReference type="SMART" id="SM00849"/>
    </source>
</evidence>
<dbReference type="SUPFAM" id="SSF56281">
    <property type="entry name" value="Metallo-hydrolase/oxidoreductase"/>
    <property type="match status" value="1"/>
</dbReference>
<dbReference type="Gene3D" id="3.60.15.10">
    <property type="entry name" value="Ribonuclease Z/Hydroxyacylglutathione hydrolase-like"/>
    <property type="match status" value="1"/>
</dbReference>
<organism evidence="2 3">
    <name type="scientific">Natrinema soli</name>
    <dbReference type="NCBI Taxonomy" id="1930624"/>
    <lineage>
        <taxon>Archaea</taxon>
        <taxon>Methanobacteriati</taxon>
        <taxon>Methanobacteriota</taxon>
        <taxon>Stenosarchaea group</taxon>
        <taxon>Halobacteria</taxon>
        <taxon>Halobacteriales</taxon>
        <taxon>Natrialbaceae</taxon>
        <taxon>Natrinema</taxon>
    </lineage>
</organism>
<dbReference type="EMBL" id="JBHSWV010000107">
    <property type="protein sequence ID" value="MFC6764901.1"/>
    <property type="molecule type" value="Genomic_DNA"/>
</dbReference>
<dbReference type="EC" id="3.-.-.-" evidence="2"/>
<dbReference type="GO" id="GO:0016787">
    <property type="term" value="F:hydrolase activity"/>
    <property type="evidence" value="ECO:0007669"/>
    <property type="project" value="UniProtKB-KW"/>
</dbReference>
<comment type="caution">
    <text evidence="2">The sequence shown here is derived from an EMBL/GenBank/DDBJ whole genome shotgun (WGS) entry which is preliminary data.</text>
</comment>
<dbReference type="RefSeq" id="WP_273737953.1">
    <property type="nucleotide sequence ID" value="NZ_JAQIVI010000107.1"/>
</dbReference>
<accession>A0ABD5SMK7</accession>
<dbReference type="SMART" id="SM00849">
    <property type="entry name" value="Lactamase_B"/>
    <property type="match status" value="1"/>
</dbReference>
<dbReference type="InterPro" id="IPR001279">
    <property type="entry name" value="Metallo-B-lactamas"/>
</dbReference>
<dbReference type="PANTHER" id="PTHR42951">
    <property type="entry name" value="METALLO-BETA-LACTAMASE DOMAIN-CONTAINING"/>
    <property type="match status" value="1"/>
</dbReference>
<evidence type="ECO:0000313" key="2">
    <source>
        <dbReference type="EMBL" id="MFC6764901.1"/>
    </source>
</evidence>